<name>A0A2M9B6H8_9ACTN</name>
<organism evidence="1 2">
    <name type="scientific">Mumia flava</name>
    <dbReference type="NCBI Taxonomy" id="1348852"/>
    <lineage>
        <taxon>Bacteria</taxon>
        <taxon>Bacillati</taxon>
        <taxon>Actinomycetota</taxon>
        <taxon>Actinomycetes</taxon>
        <taxon>Propionibacteriales</taxon>
        <taxon>Nocardioidaceae</taxon>
        <taxon>Mumia</taxon>
    </lineage>
</organism>
<accession>A0A2M9B6H8</accession>
<dbReference type="Proteomes" id="UP000230842">
    <property type="component" value="Unassembled WGS sequence"/>
</dbReference>
<keyword evidence="2" id="KW-1185">Reference proteome</keyword>
<dbReference type="AlphaFoldDB" id="A0A2M9B6H8"/>
<dbReference type="Gene3D" id="3.30.530.20">
    <property type="match status" value="1"/>
</dbReference>
<dbReference type="OrthoDB" id="191189at2"/>
<reference evidence="1 2" key="1">
    <citation type="submission" date="2017-11" db="EMBL/GenBank/DDBJ databases">
        <title>Genomic Encyclopedia of Archaeal and Bacterial Type Strains, Phase II (KMG-II): From Individual Species to Whole Genera.</title>
        <authorList>
            <person name="Goeker M."/>
        </authorList>
    </citation>
    <scope>NUCLEOTIDE SEQUENCE [LARGE SCALE GENOMIC DNA]</scope>
    <source>
        <strain evidence="1 2">DSM 27763</strain>
    </source>
</reference>
<dbReference type="EMBL" id="PGEZ01000002">
    <property type="protein sequence ID" value="PJJ53532.1"/>
    <property type="molecule type" value="Genomic_DNA"/>
</dbReference>
<dbReference type="InterPro" id="IPR023393">
    <property type="entry name" value="START-like_dom_sf"/>
</dbReference>
<evidence type="ECO:0000313" key="1">
    <source>
        <dbReference type="EMBL" id="PJJ53532.1"/>
    </source>
</evidence>
<comment type="caution">
    <text evidence="1">The sequence shown here is derived from an EMBL/GenBank/DDBJ whole genome shotgun (WGS) entry which is preliminary data.</text>
</comment>
<evidence type="ECO:0000313" key="2">
    <source>
        <dbReference type="Proteomes" id="UP000230842"/>
    </source>
</evidence>
<dbReference type="Pfam" id="PF10604">
    <property type="entry name" value="Polyketide_cyc2"/>
    <property type="match status" value="1"/>
</dbReference>
<dbReference type="SUPFAM" id="SSF55961">
    <property type="entry name" value="Bet v1-like"/>
    <property type="match status" value="1"/>
</dbReference>
<dbReference type="InterPro" id="IPR019587">
    <property type="entry name" value="Polyketide_cyclase/dehydratase"/>
</dbReference>
<dbReference type="RefSeq" id="WP_157805182.1">
    <property type="nucleotide sequence ID" value="NZ_PGEZ01000002.1"/>
</dbReference>
<proteinExistence type="predicted"/>
<protein>
    <submittedName>
        <fullName evidence="1">Polyketide cyclase/dehydrase/lipid transport protein</fullName>
    </submittedName>
</protein>
<gene>
    <name evidence="1" type="ORF">CLV56_3022</name>
</gene>
<sequence>MHAQARAETPAAAEAVWAVVAAPTTWPERTDTVDVLVARDEDRPTVGARYRLRRPSTRAMTWTVTALDPGRLLRWEARVLGARTVVEYVVAADGSGSVLTATYTQDGPLAAALGALGGHHQALVLEREVSALAASAAAGPPPG</sequence>